<organism evidence="1 2">
    <name type="scientific">Candidatus Saccharicenans subterraneus</name>
    <dbReference type="NCBI Taxonomy" id="2508984"/>
    <lineage>
        <taxon>Bacteria</taxon>
        <taxon>Candidatus Aminicenantota</taxon>
        <taxon>Candidatus Aminicenantia</taxon>
        <taxon>Candidatus Aminicenantales</taxon>
        <taxon>Candidatus Saccharicenantaceae</taxon>
        <taxon>Candidatus Saccharicenans</taxon>
    </lineage>
</organism>
<reference evidence="1 2" key="1">
    <citation type="submission" date="2018-08" db="EMBL/GenBank/DDBJ databases">
        <title>Genome analysis of the thermophilic bacterium of the candidate phylum Aminicenantes from deep subsurface aquifer revealed its physiology and ecological role.</title>
        <authorList>
            <person name="Kadnikov V.V."/>
            <person name="Mardanov A.V."/>
            <person name="Beletsky A.V."/>
            <person name="Karnachuk O.V."/>
            <person name="Ravin N.V."/>
        </authorList>
    </citation>
    <scope>NUCLEOTIDE SEQUENCE [LARGE SCALE GENOMIC DNA]</scope>
    <source>
        <strain evidence="1">BY38</strain>
    </source>
</reference>
<evidence type="ECO:0000313" key="2">
    <source>
        <dbReference type="Proteomes" id="UP000257323"/>
    </source>
</evidence>
<dbReference type="Proteomes" id="UP000257323">
    <property type="component" value="Unassembled WGS sequence"/>
</dbReference>
<comment type="caution">
    <text evidence="1">The sequence shown here is derived from an EMBL/GenBank/DDBJ whole genome shotgun (WGS) entry which is preliminary data.</text>
</comment>
<name>A0A3E2BR78_9BACT</name>
<dbReference type="AlphaFoldDB" id="A0A3E2BR78"/>
<proteinExistence type="predicted"/>
<protein>
    <submittedName>
        <fullName evidence="1">Uncharacterized protein</fullName>
    </submittedName>
</protein>
<evidence type="ECO:0000313" key="1">
    <source>
        <dbReference type="EMBL" id="RFT17147.1"/>
    </source>
</evidence>
<dbReference type="EMBL" id="QUAH01000001">
    <property type="protein sequence ID" value="RFT17147.1"/>
    <property type="molecule type" value="Genomic_DNA"/>
</dbReference>
<gene>
    <name evidence="1" type="ORF">OP8BY_1089</name>
</gene>
<sequence length="51" mass="6109">MSGKHKKRKKTKKTLSKTNILDMIFLLIFYSVFENLKNRPGKMVPKRMIIR</sequence>
<accession>A0A3E2BR78</accession>